<name>A0A6J4QKI9_9ACTN</name>
<feature type="region of interest" description="Disordered" evidence="10">
    <location>
        <begin position="270"/>
        <end position="315"/>
    </location>
</feature>
<dbReference type="InterPro" id="IPR008271">
    <property type="entry name" value="Ser/Thr_kinase_AS"/>
</dbReference>
<keyword evidence="6 9" id="KW-0067">ATP-binding</keyword>
<keyword evidence="11" id="KW-1133">Transmembrane helix</keyword>
<evidence type="ECO:0000256" key="7">
    <source>
        <dbReference type="ARBA" id="ARBA00047899"/>
    </source>
</evidence>
<dbReference type="SMART" id="SM00220">
    <property type="entry name" value="S_TKc"/>
    <property type="match status" value="1"/>
</dbReference>
<reference evidence="13" key="1">
    <citation type="submission" date="2020-02" db="EMBL/GenBank/DDBJ databases">
        <authorList>
            <person name="Meier V. D."/>
        </authorList>
    </citation>
    <scope>NUCLEOTIDE SEQUENCE</scope>
    <source>
        <strain evidence="13">AVDCRST_MAG82</strain>
    </source>
</reference>
<evidence type="ECO:0000259" key="12">
    <source>
        <dbReference type="PROSITE" id="PS50011"/>
    </source>
</evidence>
<evidence type="ECO:0000256" key="6">
    <source>
        <dbReference type="ARBA" id="ARBA00022840"/>
    </source>
</evidence>
<keyword evidence="11" id="KW-0472">Membrane</keyword>
<dbReference type="EMBL" id="CADCVA010000424">
    <property type="protein sequence ID" value="CAA9447598.1"/>
    <property type="molecule type" value="Genomic_DNA"/>
</dbReference>
<dbReference type="FunFam" id="3.30.200.20:FF:000035">
    <property type="entry name" value="Serine/threonine protein kinase Stk1"/>
    <property type="match status" value="1"/>
</dbReference>
<evidence type="ECO:0000256" key="10">
    <source>
        <dbReference type="SAM" id="MobiDB-lite"/>
    </source>
</evidence>
<feature type="transmembrane region" description="Helical" evidence="11">
    <location>
        <begin position="321"/>
        <end position="344"/>
    </location>
</feature>
<dbReference type="Gene3D" id="3.30.200.20">
    <property type="entry name" value="Phosphorylase Kinase, domain 1"/>
    <property type="match status" value="1"/>
</dbReference>
<dbReference type="CDD" id="cd14014">
    <property type="entry name" value="STKc_PknB_like"/>
    <property type="match status" value="1"/>
</dbReference>
<proteinExistence type="predicted"/>
<keyword evidence="3" id="KW-0808">Transferase</keyword>
<dbReference type="InterPro" id="IPR000719">
    <property type="entry name" value="Prot_kinase_dom"/>
</dbReference>
<evidence type="ECO:0000256" key="11">
    <source>
        <dbReference type="SAM" id="Phobius"/>
    </source>
</evidence>
<feature type="compositionally biased region" description="Low complexity" evidence="10">
    <location>
        <begin position="382"/>
        <end position="402"/>
    </location>
</feature>
<feature type="domain" description="Protein kinase" evidence="12">
    <location>
        <begin position="8"/>
        <end position="270"/>
    </location>
</feature>
<dbReference type="PROSITE" id="PS00108">
    <property type="entry name" value="PROTEIN_KINASE_ST"/>
    <property type="match status" value="1"/>
</dbReference>
<dbReference type="FunFam" id="1.10.510.10:FF:000021">
    <property type="entry name" value="Serine/threonine protein kinase"/>
    <property type="match status" value="1"/>
</dbReference>
<dbReference type="InterPro" id="IPR017441">
    <property type="entry name" value="Protein_kinase_ATP_BS"/>
</dbReference>
<gene>
    <name evidence="13" type="ORF">AVDCRST_MAG82-3475</name>
</gene>
<evidence type="ECO:0000256" key="8">
    <source>
        <dbReference type="ARBA" id="ARBA00048679"/>
    </source>
</evidence>
<dbReference type="InterPro" id="IPR032710">
    <property type="entry name" value="NTF2-like_dom_sf"/>
</dbReference>
<keyword evidence="5 13" id="KW-0418">Kinase</keyword>
<dbReference type="AlphaFoldDB" id="A0A6J4QKI9"/>
<dbReference type="PANTHER" id="PTHR43289:SF34">
    <property type="entry name" value="SERINE_THREONINE-PROTEIN KINASE YBDM-RELATED"/>
    <property type="match status" value="1"/>
</dbReference>
<dbReference type="GO" id="GO:0004674">
    <property type="term" value="F:protein serine/threonine kinase activity"/>
    <property type="evidence" value="ECO:0007669"/>
    <property type="project" value="UniProtKB-KW"/>
</dbReference>
<comment type="catalytic activity">
    <reaction evidence="7">
        <text>L-threonyl-[protein] + ATP = O-phospho-L-threonyl-[protein] + ADP + H(+)</text>
        <dbReference type="Rhea" id="RHEA:46608"/>
        <dbReference type="Rhea" id="RHEA-COMP:11060"/>
        <dbReference type="Rhea" id="RHEA-COMP:11605"/>
        <dbReference type="ChEBI" id="CHEBI:15378"/>
        <dbReference type="ChEBI" id="CHEBI:30013"/>
        <dbReference type="ChEBI" id="CHEBI:30616"/>
        <dbReference type="ChEBI" id="CHEBI:61977"/>
        <dbReference type="ChEBI" id="CHEBI:456216"/>
        <dbReference type="EC" id="2.7.11.1"/>
    </reaction>
</comment>
<protein>
    <recommendedName>
        <fullName evidence="1">non-specific serine/threonine protein kinase</fullName>
        <ecNumber evidence="1">2.7.11.1</ecNumber>
    </recommendedName>
</protein>
<dbReference type="PANTHER" id="PTHR43289">
    <property type="entry name" value="MITOGEN-ACTIVATED PROTEIN KINASE KINASE KINASE 20-RELATED"/>
    <property type="match status" value="1"/>
</dbReference>
<dbReference type="SUPFAM" id="SSF54427">
    <property type="entry name" value="NTF2-like"/>
    <property type="match status" value="1"/>
</dbReference>
<sequence>MIRFADRFVLEHELGSGGMARVFLGRDEVLDRPVAIKLLNPVHGGTDIGDRFEREGRTAARLAHPNIVQVYDAGEAEFDGRETSYIVMEYVPGGDLKGLIDRRGRLPGPELARLGDEVCAGLVHAHERGVIHRDIKPHNILLDENGHAKVTDFGIARALDTTQATRTGLFLGTALYSSPEQLQGQKVTPKSDIYSLGTTLYQAAAGEPPFAGQTPIEIASQHVSKSPAPPRSRGAEVSGDLEALILSCLAKDPDDRPSVEEVRSRLDAEVRAAGATQAQPAVPLTTPTRAEQTRKAPAAPPPRDRTDGAARYGRPERRRTGLLAALALLAVLVVIGALAAPSLFEGSGDEGAGPSNAGQNDAQGGGNKGESDGQSGGGSGENQGSNGDQQDGTSSASASASATPEQGSLTAQAAEDTVEEFYTTTSEGDYDRSTQLLTEDWRKRWFPNRGTFEGTFGKVESVAFIEGPNAEISGNTATVTGETRATLTGEIEHNEGTWYLVQVDGRWKIDGWDVVELSPRSA</sequence>
<dbReference type="InterPro" id="IPR011009">
    <property type="entry name" value="Kinase-like_dom_sf"/>
</dbReference>
<keyword evidence="11" id="KW-0812">Transmembrane</keyword>
<keyword evidence="2 13" id="KW-0723">Serine/threonine-protein kinase</keyword>
<evidence type="ECO:0000256" key="9">
    <source>
        <dbReference type="PROSITE-ProRule" id="PRU10141"/>
    </source>
</evidence>
<evidence type="ECO:0000256" key="1">
    <source>
        <dbReference type="ARBA" id="ARBA00012513"/>
    </source>
</evidence>
<dbReference type="EC" id="2.7.11.1" evidence="1"/>
<keyword evidence="4 9" id="KW-0547">Nucleotide-binding</keyword>
<comment type="catalytic activity">
    <reaction evidence="8">
        <text>L-seryl-[protein] + ATP = O-phospho-L-seryl-[protein] + ADP + H(+)</text>
        <dbReference type="Rhea" id="RHEA:17989"/>
        <dbReference type="Rhea" id="RHEA-COMP:9863"/>
        <dbReference type="Rhea" id="RHEA-COMP:11604"/>
        <dbReference type="ChEBI" id="CHEBI:15378"/>
        <dbReference type="ChEBI" id="CHEBI:29999"/>
        <dbReference type="ChEBI" id="CHEBI:30616"/>
        <dbReference type="ChEBI" id="CHEBI:83421"/>
        <dbReference type="ChEBI" id="CHEBI:456216"/>
        <dbReference type="EC" id="2.7.11.1"/>
    </reaction>
</comment>
<evidence type="ECO:0000313" key="13">
    <source>
        <dbReference type="EMBL" id="CAA9447598.1"/>
    </source>
</evidence>
<evidence type="ECO:0000256" key="5">
    <source>
        <dbReference type="ARBA" id="ARBA00022777"/>
    </source>
</evidence>
<dbReference type="GO" id="GO:0045717">
    <property type="term" value="P:negative regulation of fatty acid biosynthetic process"/>
    <property type="evidence" value="ECO:0007669"/>
    <property type="project" value="UniProtKB-ARBA"/>
</dbReference>
<dbReference type="PROSITE" id="PS50011">
    <property type="entry name" value="PROTEIN_KINASE_DOM"/>
    <property type="match status" value="1"/>
</dbReference>
<feature type="binding site" evidence="9">
    <location>
        <position position="37"/>
    </location>
    <ligand>
        <name>ATP</name>
        <dbReference type="ChEBI" id="CHEBI:30616"/>
    </ligand>
</feature>
<evidence type="ECO:0000256" key="3">
    <source>
        <dbReference type="ARBA" id="ARBA00022679"/>
    </source>
</evidence>
<feature type="compositionally biased region" description="Basic and acidic residues" evidence="10">
    <location>
        <begin position="302"/>
        <end position="315"/>
    </location>
</feature>
<feature type="region of interest" description="Disordered" evidence="10">
    <location>
        <begin position="349"/>
        <end position="412"/>
    </location>
</feature>
<organism evidence="13">
    <name type="scientific">uncultured Rubrobacteraceae bacterium</name>
    <dbReference type="NCBI Taxonomy" id="349277"/>
    <lineage>
        <taxon>Bacteria</taxon>
        <taxon>Bacillati</taxon>
        <taxon>Actinomycetota</taxon>
        <taxon>Rubrobacteria</taxon>
        <taxon>Rubrobacterales</taxon>
        <taxon>Rubrobacteraceae</taxon>
        <taxon>environmental samples</taxon>
    </lineage>
</organism>
<accession>A0A6J4QKI9</accession>
<evidence type="ECO:0000256" key="2">
    <source>
        <dbReference type="ARBA" id="ARBA00022527"/>
    </source>
</evidence>
<dbReference type="PROSITE" id="PS00107">
    <property type="entry name" value="PROTEIN_KINASE_ATP"/>
    <property type="match status" value="1"/>
</dbReference>
<feature type="compositionally biased region" description="Gly residues" evidence="10">
    <location>
        <begin position="363"/>
        <end position="381"/>
    </location>
</feature>
<dbReference type="Gene3D" id="1.10.510.10">
    <property type="entry name" value="Transferase(Phosphotransferase) domain 1"/>
    <property type="match status" value="1"/>
</dbReference>
<dbReference type="Pfam" id="PF00069">
    <property type="entry name" value="Pkinase"/>
    <property type="match status" value="1"/>
</dbReference>
<evidence type="ECO:0000256" key="4">
    <source>
        <dbReference type="ARBA" id="ARBA00022741"/>
    </source>
</evidence>
<dbReference type="GO" id="GO:0005524">
    <property type="term" value="F:ATP binding"/>
    <property type="evidence" value="ECO:0007669"/>
    <property type="project" value="UniProtKB-UniRule"/>
</dbReference>
<dbReference type="SUPFAM" id="SSF56112">
    <property type="entry name" value="Protein kinase-like (PK-like)"/>
    <property type="match status" value="1"/>
</dbReference>